<dbReference type="InterPro" id="IPR005474">
    <property type="entry name" value="Transketolase_N"/>
</dbReference>
<keyword evidence="5" id="KW-0786">Thiamine pyrophosphate</keyword>
<accession>A0A7C4WAD5</accession>
<comment type="cofactor">
    <cofactor evidence="2">
        <name>Mg(2+)</name>
        <dbReference type="ChEBI" id="CHEBI:18420"/>
    </cofactor>
</comment>
<dbReference type="Gene3D" id="3.40.50.920">
    <property type="match status" value="1"/>
</dbReference>
<dbReference type="SUPFAM" id="SSF52518">
    <property type="entry name" value="Thiamin diphosphate-binding fold (THDP-binding)"/>
    <property type="match status" value="2"/>
</dbReference>
<dbReference type="AlphaFoldDB" id="A0A7C4WAD5"/>
<dbReference type="PANTHER" id="PTHR43825:SF1">
    <property type="entry name" value="TRANSKETOLASE-LIKE PYRIMIDINE-BINDING DOMAIN-CONTAINING PROTEIN"/>
    <property type="match status" value="1"/>
</dbReference>
<dbReference type="InterPro" id="IPR033248">
    <property type="entry name" value="Transketolase_C"/>
</dbReference>
<dbReference type="SUPFAM" id="SSF52922">
    <property type="entry name" value="TK C-terminal domain-like"/>
    <property type="match status" value="1"/>
</dbReference>
<comment type="caution">
    <text evidence="8">The sequence shown here is derived from an EMBL/GenBank/DDBJ whole genome shotgun (WGS) entry which is preliminary data.</text>
</comment>
<reference evidence="8" key="1">
    <citation type="journal article" date="2020" name="mSystems">
        <title>Genome- and Community-Level Interaction Insights into Carbon Utilization and Element Cycling Functions of Hydrothermarchaeota in Hydrothermal Sediment.</title>
        <authorList>
            <person name="Zhou Z."/>
            <person name="Liu Y."/>
            <person name="Xu W."/>
            <person name="Pan J."/>
            <person name="Luo Z.H."/>
            <person name="Li M."/>
        </authorList>
    </citation>
    <scope>NUCLEOTIDE SEQUENCE [LARGE SCALE GENOMIC DNA]</scope>
    <source>
        <strain evidence="8">SpSt-594</strain>
        <strain evidence="7">SpSt-655</strain>
    </source>
</reference>
<evidence type="ECO:0000256" key="1">
    <source>
        <dbReference type="ARBA" id="ARBA00001936"/>
    </source>
</evidence>
<dbReference type="Pfam" id="PF02779">
    <property type="entry name" value="Transket_pyr"/>
    <property type="match status" value="1"/>
</dbReference>
<organism evidence="8">
    <name type="scientific">candidate division WOR-3 bacterium</name>
    <dbReference type="NCBI Taxonomy" id="2052148"/>
    <lineage>
        <taxon>Bacteria</taxon>
        <taxon>Bacteria division WOR-3</taxon>
    </lineage>
</organism>
<evidence type="ECO:0000256" key="2">
    <source>
        <dbReference type="ARBA" id="ARBA00001946"/>
    </source>
</evidence>
<protein>
    <submittedName>
        <fullName evidence="8">Transketolase</fullName>
        <ecNumber evidence="8">2.2.1.1</ecNumber>
    </submittedName>
</protein>
<dbReference type="NCBIfam" id="NF004559">
    <property type="entry name" value="PRK05899.2-5"/>
    <property type="match status" value="1"/>
</dbReference>
<comment type="cofactor">
    <cofactor evidence="1">
        <name>Mn(2+)</name>
        <dbReference type="ChEBI" id="CHEBI:29035"/>
    </cofactor>
</comment>
<evidence type="ECO:0000256" key="4">
    <source>
        <dbReference type="ARBA" id="ARBA00007131"/>
    </source>
</evidence>
<keyword evidence="8" id="KW-0808">Transferase</keyword>
<dbReference type="PANTHER" id="PTHR43825">
    <property type="entry name" value="PYRUVATE DEHYDROGENASE E1 COMPONENT"/>
    <property type="match status" value="1"/>
</dbReference>
<feature type="domain" description="Transketolase-like pyrimidine-binding" evidence="6">
    <location>
        <begin position="333"/>
        <end position="501"/>
    </location>
</feature>
<evidence type="ECO:0000256" key="5">
    <source>
        <dbReference type="ARBA" id="ARBA00023052"/>
    </source>
</evidence>
<dbReference type="CDD" id="cd02012">
    <property type="entry name" value="TPP_TK"/>
    <property type="match status" value="1"/>
</dbReference>
<evidence type="ECO:0000259" key="6">
    <source>
        <dbReference type="SMART" id="SM00861"/>
    </source>
</evidence>
<dbReference type="InterPro" id="IPR005475">
    <property type="entry name" value="Transketolase-like_Pyr-bd"/>
</dbReference>
<name>A0A7C4WAD5_UNCW3</name>
<dbReference type="SMART" id="SM00861">
    <property type="entry name" value="Transket_pyr"/>
    <property type="match status" value="1"/>
</dbReference>
<dbReference type="EMBL" id="DSZH01000112">
    <property type="protein sequence ID" value="HGU47412.1"/>
    <property type="molecule type" value="Genomic_DNA"/>
</dbReference>
<dbReference type="EC" id="2.2.1.1" evidence="8"/>
<dbReference type="GO" id="GO:0004802">
    <property type="term" value="F:transketolase activity"/>
    <property type="evidence" value="ECO:0007669"/>
    <property type="project" value="UniProtKB-EC"/>
</dbReference>
<comment type="cofactor">
    <cofactor evidence="3">
        <name>thiamine diphosphate</name>
        <dbReference type="ChEBI" id="CHEBI:58937"/>
    </cofactor>
</comment>
<dbReference type="EMBL" id="DTBX01000078">
    <property type="protein sequence ID" value="HGQ55245.1"/>
    <property type="molecule type" value="Genomic_DNA"/>
</dbReference>
<proteinExistence type="inferred from homology"/>
<dbReference type="Gene3D" id="3.40.50.970">
    <property type="match status" value="2"/>
</dbReference>
<dbReference type="Pfam" id="PF02780">
    <property type="entry name" value="Transketolase_C"/>
    <property type="match status" value="1"/>
</dbReference>
<sequence length="674" mass="75644">MPLIDSKTGKIIKTYTVEELKEIANYLRGLNLVCLAAAGSGHSGGTLSIMDITTALYLHVARLDPKEPFWEDRDRIIWSTGHKAPALYLGLGIAGFYPVEDVVKLRKLYSPYQGHPHWLKLPGVEFSTGSLGQGLSIGVGVAYAGKLKNKDYYVYVLNGDGEFQEGNIWEAVMEAGHFKLDNLVSILDKNRLQIDGWVEEVMNIDPVKDKFEAFHWHVIEIDGHNMEQILWAFEEVKKIKGKPKLIIAHTIKGKGVSFMENKAEWHGKAPTVEQMWQGLKELGLDKKIDVERLFKIAEDYQKEATKKLMAKVPKITKKDYFWNRQPIMKVEMKATRFGFGEALAEVGDDPRIVCIGADISDSITISHFYKGKPERLKRWIEVGIAEQSATAMSAGLAKEGFLPVFGTYSTFACARNLDQLRVSVCYGNFNVFIAGAHGGVSVGPDGATHQGLEDLFAVCGLPNMHVCVPCDAIETKKATKYMLFNIVGPKYIRFAREATPIVTREDTPFVWNVPNIYRYRKETEKFIDAFDIYLATEYKNENEDLTIIACGPMVPEAMRAAWMLKEEYGIEIRVINLHTLKPINRDIIVQAALETGIIITAEEHQIGGLANRVAAIIASARELYGKKVILDYIGVKDRFGESGAPWELMWEFEVSGEHIAAKAKELLDFVKSKK</sequence>
<dbReference type="InterPro" id="IPR051157">
    <property type="entry name" value="PDH/Transketolase"/>
</dbReference>
<evidence type="ECO:0000313" key="8">
    <source>
        <dbReference type="EMBL" id="HGU47412.1"/>
    </source>
</evidence>
<evidence type="ECO:0000256" key="3">
    <source>
        <dbReference type="ARBA" id="ARBA00001964"/>
    </source>
</evidence>
<dbReference type="CDD" id="cd07033">
    <property type="entry name" value="TPP_PYR_DXS_TK_like"/>
    <property type="match status" value="1"/>
</dbReference>
<evidence type="ECO:0000313" key="7">
    <source>
        <dbReference type="EMBL" id="HGQ55245.1"/>
    </source>
</evidence>
<gene>
    <name evidence="8" type="ORF">ENT60_02475</name>
    <name evidence="7" type="ORF">ENU28_02115</name>
</gene>
<dbReference type="FunFam" id="3.40.50.970:FF:000129">
    <property type="entry name" value="Transketolase"/>
    <property type="match status" value="1"/>
</dbReference>
<dbReference type="InterPro" id="IPR009014">
    <property type="entry name" value="Transketo_C/PFOR_II"/>
</dbReference>
<dbReference type="Pfam" id="PF00456">
    <property type="entry name" value="Transketolase_N"/>
    <property type="match status" value="1"/>
</dbReference>
<dbReference type="GO" id="GO:0005737">
    <property type="term" value="C:cytoplasm"/>
    <property type="evidence" value="ECO:0007669"/>
    <property type="project" value="UniProtKB-ARBA"/>
</dbReference>
<dbReference type="InterPro" id="IPR029061">
    <property type="entry name" value="THDP-binding"/>
</dbReference>
<comment type="similarity">
    <text evidence="4">Belongs to the transketolase family.</text>
</comment>